<dbReference type="EMBL" id="AP017928">
    <property type="protein sequence ID" value="BBA37413.1"/>
    <property type="molecule type" value="Genomic_DNA"/>
</dbReference>
<protein>
    <submittedName>
        <fullName evidence="2">Transposase of ISThsp13, IS1380 family</fullName>
    </submittedName>
</protein>
<proteinExistence type="predicted"/>
<dbReference type="KEGG" id="mmai:sS8_5496"/>
<reference evidence="2 3" key="1">
    <citation type="submission" date="2016-12" db="EMBL/GenBank/DDBJ databases">
        <title>Genome sequencing of Methylocaldum marinum.</title>
        <authorList>
            <person name="Takeuchi M."/>
            <person name="Kamagata Y."/>
            <person name="Hiraoka S."/>
            <person name="Oshima K."/>
            <person name="Hattori M."/>
            <person name="Iwasaki W."/>
        </authorList>
    </citation>
    <scope>NUCLEOTIDE SEQUENCE [LARGE SCALE GENOMIC DNA]</scope>
    <source>
        <strain evidence="2 3">S8</strain>
    </source>
</reference>
<dbReference type="InterPro" id="IPR047960">
    <property type="entry name" value="Transpos_IS1380"/>
</dbReference>
<accession>A0A250L0E4</accession>
<evidence type="ECO:0000313" key="3">
    <source>
        <dbReference type="Proteomes" id="UP000266313"/>
    </source>
</evidence>
<dbReference type="Proteomes" id="UP000266313">
    <property type="component" value="Chromosome"/>
</dbReference>
<gene>
    <name evidence="2" type="ORF">sS8_5496</name>
</gene>
<dbReference type="Pfam" id="PF13701">
    <property type="entry name" value="DDE_Tnp_1_4"/>
    <property type="match status" value="2"/>
</dbReference>
<dbReference type="NCBIfam" id="NF033539">
    <property type="entry name" value="transpos_IS1380"/>
    <property type="match status" value="1"/>
</dbReference>
<keyword evidence="3" id="KW-1185">Reference proteome</keyword>
<sequence length="450" mass="50709">MTFGRLGRRVIEANFQGGAISSDGGVMLLRQLDRRLGLSKAVARALSDPRDPDRITHPLQDLIAQRLYGLWCGYEDLNDHDRLRHDPLLQTAVGKVTELASSPTLSRLETRASRADLVALNRVLIEPFIASQPRAPRELILDIDASDVPLHGDQELTQFHGYYDHYCYLPLYVFCGQALLTCLLRPSRIDGAKPSAAVIKRLVTRLRQAWPTVRIIVRGDSGFCRQRLLRGCERHDDGYVIGVARNARLHKAVAAWEDELKAAFAETGLKQRSIHEFRYAADAWNIERRLITRLEFGAQGTNPRVVVTNLDFPADALYDRLYCPRGEADPFDGIEWERKPRRGEPQGGGEHNRIKEAQLDLFGTRASCHRFLANGLRLMFAALAYTLMQRLRELALAGTELARATAATIRVRLLKIGASVLRNTRRVRILLASHHPQRETFLIAVRALAP</sequence>
<organism evidence="2 3">
    <name type="scientific">Methylocaldum marinum</name>
    <dbReference type="NCBI Taxonomy" id="1432792"/>
    <lineage>
        <taxon>Bacteria</taxon>
        <taxon>Pseudomonadati</taxon>
        <taxon>Pseudomonadota</taxon>
        <taxon>Gammaproteobacteria</taxon>
        <taxon>Methylococcales</taxon>
        <taxon>Methylococcaceae</taxon>
        <taxon>Methylocaldum</taxon>
    </lineage>
</organism>
<feature type="domain" description="Transposase DDE" evidence="1">
    <location>
        <begin position="350"/>
        <end position="448"/>
    </location>
</feature>
<evidence type="ECO:0000313" key="2">
    <source>
        <dbReference type="EMBL" id="BBA37413.1"/>
    </source>
</evidence>
<evidence type="ECO:0000259" key="1">
    <source>
        <dbReference type="Pfam" id="PF13701"/>
    </source>
</evidence>
<dbReference type="InterPro" id="IPR025668">
    <property type="entry name" value="Tnp_DDE_dom"/>
</dbReference>
<feature type="domain" description="Transposase DDE" evidence="1">
    <location>
        <begin position="6"/>
        <end position="329"/>
    </location>
</feature>
<name>A0A250L0E4_9GAMM</name>
<dbReference type="AlphaFoldDB" id="A0A250L0E4"/>